<dbReference type="PANTHER" id="PTHR31902">
    <property type="entry name" value="ACTIN PATCHES DISTAL PROTEIN 1"/>
    <property type="match status" value="1"/>
</dbReference>
<dbReference type="Pfam" id="PF06999">
    <property type="entry name" value="Suc_Fer-like"/>
    <property type="match status" value="1"/>
</dbReference>
<protein>
    <submittedName>
        <fullName evidence="2">Guanyl nucleotide exchange factor Sql2</fullName>
    </submittedName>
</protein>
<feature type="compositionally biased region" description="Basic and acidic residues" evidence="1">
    <location>
        <begin position="69"/>
        <end position="79"/>
    </location>
</feature>
<dbReference type="Gene3D" id="3.40.30.10">
    <property type="entry name" value="Glutaredoxin"/>
    <property type="match status" value="1"/>
</dbReference>
<sequence>MLPHTLSRVVESRSLTNTSAPPAQIVISTPNPDWAREVTEAEGTLAAYLSRAVSVSVSAASAPITAAAGEDKNKKEPKPKPALTATPAPGVFDTRADLARLTRVSIHNGLFPSVSEHGARETVLVFPDFKAVTEVEVSEEGAREVFERVLSPSVPLQAVPCARGATGTKTWFLRYSCVILICSHRKRDYRCWAVAPQLERAFTQSLEREGFDVHHQLEDPSLSGPALEDDPVFISTSLVPDEHDEERRAEVRRRLQQATEERRALVLFCSHVGQHKFAGNVIVRLSFASVVRCRADEAHSTTFDLQINMPTGAAVWYGRVTPHEVDAIVRETVVGGKVLPALLRGGLNLCHPGRGGLNDW</sequence>
<reference evidence="2" key="1">
    <citation type="submission" date="2019-10" db="EMBL/GenBank/DDBJ databases">
        <authorList>
            <person name="Nor Muhammad N."/>
        </authorList>
    </citation>
    <scope>NUCLEOTIDE SEQUENCE</scope>
</reference>
<dbReference type="AlphaFoldDB" id="A0A5K1K5S8"/>
<proteinExistence type="predicted"/>
<feature type="region of interest" description="Disordered" evidence="1">
    <location>
        <begin position="68"/>
        <end position="89"/>
    </location>
</feature>
<name>A0A5K1K5S8_9APHY</name>
<accession>A0A5K1K5S8</accession>
<dbReference type="SUPFAM" id="SSF52833">
    <property type="entry name" value="Thioredoxin-like"/>
    <property type="match status" value="1"/>
</dbReference>
<dbReference type="PANTHER" id="PTHR31902:SF14">
    <property type="entry name" value="ACTIN PATCHES DISTAL PROTEIN 1"/>
    <property type="match status" value="1"/>
</dbReference>
<dbReference type="InterPro" id="IPR009737">
    <property type="entry name" value="Aim32/Apd1-like"/>
</dbReference>
<organism evidence="2">
    <name type="scientific">Ganoderma boninense</name>
    <dbReference type="NCBI Taxonomy" id="34458"/>
    <lineage>
        <taxon>Eukaryota</taxon>
        <taxon>Fungi</taxon>
        <taxon>Dikarya</taxon>
        <taxon>Basidiomycota</taxon>
        <taxon>Agaricomycotina</taxon>
        <taxon>Agaricomycetes</taxon>
        <taxon>Polyporales</taxon>
        <taxon>Polyporaceae</taxon>
        <taxon>Ganoderma</taxon>
    </lineage>
</organism>
<gene>
    <name evidence="2" type="primary">Q875L6</name>
</gene>
<evidence type="ECO:0000313" key="2">
    <source>
        <dbReference type="EMBL" id="VWP01663.1"/>
    </source>
</evidence>
<evidence type="ECO:0000256" key="1">
    <source>
        <dbReference type="SAM" id="MobiDB-lite"/>
    </source>
</evidence>
<dbReference type="InterPro" id="IPR036249">
    <property type="entry name" value="Thioredoxin-like_sf"/>
</dbReference>
<dbReference type="EMBL" id="LR729560">
    <property type="protein sequence ID" value="VWP01663.1"/>
    <property type="molecule type" value="Genomic_DNA"/>
</dbReference>